<evidence type="ECO:0000313" key="5">
    <source>
        <dbReference type="Proteomes" id="UP000006078"/>
    </source>
</evidence>
<dbReference type="PANTHER" id="PTHR46320">
    <property type="entry name" value="GLYCEROPHOSPHODIESTER PHOSPHODIESTERASE 1"/>
    <property type="match status" value="1"/>
</dbReference>
<protein>
    <submittedName>
        <fullName evidence="3">Putative secreted protein</fullName>
    </submittedName>
</protein>
<dbReference type="SUPFAM" id="SSF51695">
    <property type="entry name" value="PLC-like phosphodiesterases"/>
    <property type="match status" value="1"/>
</dbReference>
<dbReference type="GO" id="GO:0006580">
    <property type="term" value="P:ethanolamine metabolic process"/>
    <property type="evidence" value="ECO:0007669"/>
    <property type="project" value="TreeGrafter"/>
</dbReference>
<dbReference type="RefSeq" id="WP_004601334.1">
    <property type="nucleotide sequence ID" value="NZ_HF541867.1"/>
</dbReference>
<gene>
    <name evidence="3" type="ORF">BN46_1164</name>
    <name evidence="4" type="ORF">HMPREF9719_01444</name>
</gene>
<dbReference type="PATRIC" id="fig|883169.3.peg.1390"/>
<reference evidence="4 5" key="2">
    <citation type="submission" date="2012-08" db="EMBL/GenBank/DDBJ databases">
        <title>The Genome Sequence of Turicella otitidis ATCC 51513.</title>
        <authorList>
            <consortium name="The Broad Institute Genome Sequencing Platform"/>
            <person name="Earl A."/>
            <person name="Ward D."/>
            <person name="Feldgarden M."/>
            <person name="Gevers D."/>
            <person name="Huys G."/>
            <person name="Walker B."/>
            <person name="Young S.K."/>
            <person name="Zeng Q."/>
            <person name="Gargeya S."/>
            <person name="Fitzgerald M."/>
            <person name="Haas B."/>
            <person name="Abouelleil A."/>
            <person name="Alvarado L."/>
            <person name="Arachchi H.M."/>
            <person name="Berlin A.M."/>
            <person name="Chapman S.B."/>
            <person name="Goldberg J."/>
            <person name="Griggs A."/>
            <person name="Gujja S."/>
            <person name="Hansen M."/>
            <person name="Howarth C."/>
            <person name="Imamovic A."/>
            <person name="Larimer J."/>
            <person name="McCowen C."/>
            <person name="Montmayeur A."/>
            <person name="Murphy C."/>
            <person name="Neiman D."/>
            <person name="Pearson M."/>
            <person name="Priest M."/>
            <person name="Roberts A."/>
            <person name="Saif S."/>
            <person name="Shea T."/>
            <person name="Sisk P."/>
            <person name="Sykes S."/>
            <person name="Wortman J."/>
            <person name="Nusbaum C."/>
            <person name="Birren B."/>
        </authorList>
    </citation>
    <scope>NUCLEOTIDE SEQUENCE [LARGE SCALE GENOMIC DNA]</scope>
    <source>
        <strain evidence="4 5">ATCC 51513</strain>
    </source>
</reference>
<dbReference type="GO" id="GO:0008889">
    <property type="term" value="F:glycerophosphodiester phosphodiesterase activity"/>
    <property type="evidence" value="ECO:0007669"/>
    <property type="project" value="TreeGrafter"/>
</dbReference>
<dbReference type="GO" id="GO:0005886">
    <property type="term" value="C:plasma membrane"/>
    <property type="evidence" value="ECO:0007669"/>
    <property type="project" value="TreeGrafter"/>
</dbReference>
<name>I7LCE7_9CORY</name>
<accession>I7LCE7</accession>
<dbReference type="Pfam" id="PF03009">
    <property type="entry name" value="GDPD"/>
    <property type="match status" value="1"/>
</dbReference>
<dbReference type="HOGENOM" id="CLU_417923_0_0_11"/>
<evidence type="ECO:0000256" key="1">
    <source>
        <dbReference type="SAM" id="MobiDB-lite"/>
    </source>
</evidence>
<dbReference type="eggNOG" id="COG0584">
    <property type="taxonomic scope" value="Bacteria"/>
</dbReference>
<dbReference type="Proteomes" id="UP000011016">
    <property type="component" value="Unassembled WGS sequence"/>
</dbReference>
<dbReference type="InterPro" id="IPR017946">
    <property type="entry name" value="PLC-like_Pdiesterase_TIM-brl"/>
</dbReference>
<reference evidence="3 6" key="1">
    <citation type="journal article" date="2012" name="J. Bacteriol.">
        <title>Draft Genome Sequence of Turicella otitidis ATCC 51513, Isolated from Middle Ear Fluid from a Child with Otitis Media.</title>
        <authorList>
            <person name="Brinkrolf K."/>
            <person name="Schneider J."/>
            <person name="Knecht M."/>
            <person name="Ruckert C."/>
            <person name="Tauch A."/>
        </authorList>
    </citation>
    <scope>NUCLEOTIDE SEQUENCE [LARGE SCALE GENOMIC DNA]</scope>
    <source>
        <strain evidence="3 6">ATCC 51513</strain>
    </source>
</reference>
<evidence type="ECO:0000313" key="3">
    <source>
        <dbReference type="EMBL" id="CCI83889.1"/>
    </source>
</evidence>
<evidence type="ECO:0000313" key="6">
    <source>
        <dbReference type="Proteomes" id="UP000011016"/>
    </source>
</evidence>
<keyword evidence="5" id="KW-1185">Reference proteome</keyword>
<dbReference type="Proteomes" id="UP000006078">
    <property type="component" value="Unassembled WGS sequence"/>
</dbReference>
<feature type="domain" description="GP-PDE" evidence="2">
    <location>
        <begin position="70"/>
        <end position="193"/>
    </location>
</feature>
<dbReference type="AlphaFoldDB" id="I7LCE7"/>
<feature type="region of interest" description="Disordered" evidence="1">
    <location>
        <begin position="623"/>
        <end position="656"/>
    </location>
</feature>
<dbReference type="GO" id="GO:0006644">
    <property type="term" value="P:phospholipid metabolic process"/>
    <property type="evidence" value="ECO:0007669"/>
    <property type="project" value="TreeGrafter"/>
</dbReference>
<evidence type="ECO:0000259" key="2">
    <source>
        <dbReference type="PROSITE" id="PS51704"/>
    </source>
</evidence>
<dbReference type="PANTHER" id="PTHR46320:SF1">
    <property type="entry name" value="GLYCEROPHOSPHODIESTER PHOSPHODIESTERASE 1"/>
    <property type="match status" value="1"/>
</dbReference>
<organism evidence="3 6">
    <name type="scientific">Corynebacterium otitidis ATCC 51513</name>
    <dbReference type="NCBI Taxonomy" id="883169"/>
    <lineage>
        <taxon>Bacteria</taxon>
        <taxon>Bacillati</taxon>
        <taxon>Actinomycetota</taxon>
        <taxon>Actinomycetes</taxon>
        <taxon>Mycobacteriales</taxon>
        <taxon>Corynebacteriaceae</taxon>
        <taxon>Corynebacterium</taxon>
    </lineage>
</organism>
<dbReference type="Gene3D" id="3.20.20.190">
    <property type="entry name" value="Phosphatidylinositol (PI) phosphodiesterase"/>
    <property type="match status" value="1"/>
</dbReference>
<dbReference type="InterPro" id="IPR030395">
    <property type="entry name" value="GP_PDE_dom"/>
</dbReference>
<dbReference type="PROSITE" id="PS51704">
    <property type="entry name" value="GP_PDE"/>
    <property type="match status" value="1"/>
</dbReference>
<dbReference type="EMBL" id="CAJZ01000170">
    <property type="protein sequence ID" value="CCI83889.1"/>
    <property type="molecule type" value="Genomic_DNA"/>
</dbReference>
<evidence type="ECO:0000313" key="4">
    <source>
        <dbReference type="EMBL" id="EJZ81623.1"/>
    </source>
</evidence>
<proteinExistence type="predicted"/>
<dbReference type="CDD" id="cd08566">
    <property type="entry name" value="GDPD_AtGDE_like"/>
    <property type="match status" value="1"/>
</dbReference>
<sequence>MPSPQPHTADFGRPRHLAGAVAAGLAVIFLAASLLLAGRAAADEPESTDPCPSWETQYEQLTSPGPEHHVVTARHRGFFDKYTPENSLGAFAKSLAACHPAIETDVRLTADGVPVSLHDVRVGKMFEPTYDPETDTGPNDPIAELTLEEISAKQMVARDRTVTHYTIPTIEQILDLIVERKGQALLHLEIKDPAAMGPTAQVISRHAQAHPEEHLDKRVIMKFPMHFSPTPEHWSQLLADAGVTEPLMAYPYVTPAAAAAIDDGEVVPDVEGLELSTNAARAVAQWAAAPSTVAPGIEVVIKDTSEFYETDRITDSTFGPYNAPTSLALDNAQEGTMTEFVAIVHHFSKRLGAFVPVPDFMLFYEGPEGGFTVPNSFGPEPVVATAAFFNAQSSCCYDLSERRQRTKYAAEEHEWRMNLDFHRHMGVTLITADDTDTVELHAQDHGQLDHVARPSPTQPPAGMRSALFTEYQGHAVPDTATVKIKGWGGASASAWGGQVCLWSDPEAPVWTAACNIDAPDYTTDLEIHAPDDGTMRIRDPRTGQCLVSNPEEDDRVPWSDDCTSARAKWVRTAEHRFLDAHGRALTFAWDDRYYYGHPYAYNYLVEGEQSSWSVWDLVPSAGHADDAENASENTDLEAPLPPVSGARPGGEASWPE</sequence>
<dbReference type="EMBL" id="AHAE01000069">
    <property type="protein sequence ID" value="EJZ81623.1"/>
    <property type="molecule type" value="Genomic_DNA"/>
</dbReference>
<dbReference type="OrthoDB" id="9758957at2"/>
<comment type="caution">
    <text evidence="3">The sequence shown here is derived from an EMBL/GenBank/DDBJ whole genome shotgun (WGS) entry which is preliminary data.</text>
</comment>
<dbReference type="GO" id="GO:0070291">
    <property type="term" value="P:N-acylethanolamine metabolic process"/>
    <property type="evidence" value="ECO:0007669"/>
    <property type="project" value="TreeGrafter"/>
</dbReference>